<dbReference type="InterPro" id="IPR000620">
    <property type="entry name" value="EamA_dom"/>
</dbReference>
<feature type="transmembrane region" description="Helical" evidence="5">
    <location>
        <begin position="244"/>
        <end position="263"/>
    </location>
</feature>
<feature type="transmembrane region" description="Helical" evidence="5">
    <location>
        <begin position="211"/>
        <end position="232"/>
    </location>
</feature>
<name>F2IX71_POLGS</name>
<dbReference type="InterPro" id="IPR050638">
    <property type="entry name" value="AA-Vitamin_Transporters"/>
</dbReference>
<evidence type="ECO:0000256" key="1">
    <source>
        <dbReference type="ARBA" id="ARBA00004141"/>
    </source>
</evidence>
<dbReference type="InterPro" id="IPR037185">
    <property type="entry name" value="EmrE-like"/>
</dbReference>
<feature type="transmembrane region" description="Helical" evidence="5">
    <location>
        <begin position="126"/>
        <end position="145"/>
    </location>
</feature>
<dbReference type="KEGG" id="pgv:SL003B_0933"/>
<feature type="transmembrane region" description="Helical" evidence="5">
    <location>
        <begin position="33"/>
        <end position="53"/>
    </location>
</feature>
<dbReference type="PANTHER" id="PTHR32322:SF9">
    <property type="entry name" value="AMINO-ACID METABOLITE EFFLUX PUMP-RELATED"/>
    <property type="match status" value="1"/>
</dbReference>
<keyword evidence="2 5" id="KW-0812">Transmembrane</keyword>
<reference evidence="7 8" key="1">
    <citation type="journal article" date="2011" name="J. Bacteriol.">
        <title>Complete genome sequence of Polymorphum gilvum SL003B-26A1T, a crude oil-degrading bacterium from oil-polluted saline soil.</title>
        <authorList>
            <person name="Li S.G."/>
            <person name="Tang Y.Q."/>
            <person name="Nie Y."/>
            <person name="Cai M."/>
            <person name="Wu X.L."/>
        </authorList>
    </citation>
    <scope>NUCLEOTIDE SEQUENCE [LARGE SCALE GENOMIC DNA]</scope>
    <source>
        <strain evidence="8">LMG 25793 / CGMCC 1.9160 / SL003B-26A1</strain>
    </source>
</reference>
<feature type="transmembrane region" description="Helical" evidence="5">
    <location>
        <begin position="269"/>
        <end position="285"/>
    </location>
</feature>
<feature type="domain" description="EamA" evidence="6">
    <location>
        <begin position="152"/>
        <end position="285"/>
    </location>
</feature>
<evidence type="ECO:0000313" key="8">
    <source>
        <dbReference type="Proteomes" id="UP000008130"/>
    </source>
</evidence>
<dbReference type="SUPFAM" id="SSF103481">
    <property type="entry name" value="Multidrug resistance efflux transporter EmrE"/>
    <property type="match status" value="2"/>
</dbReference>
<dbReference type="STRING" id="991905.SL003B_0933"/>
<dbReference type="AlphaFoldDB" id="F2IX71"/>
<dbReference type="PANTHER" id="PTHR32322">
    <property type="entry name" value="INNER MEMBRANE TRANSPORTER"/>
    <property type="match status" value="1"/>
</dbReference>
<dbReference type="HOGENOM" id="CLU_033863_5_2_5"/>
<feature type="transmembrane region" description="Helical" evidence="5">
    <location>
        <begin position="182"/>
        <end position="205"/>
    </location>
</feature>
<gene>
    <name evidence="7" type="ordered locus">SL003B_0933</name>
</gene>
<sequence length="298" mass="30619">MTLVNWLLLGLLGAIWGGAFLFAKVAVAEIPPFVLVFLRVAPAAAVLHLALVLTGRRFPREAKLLGAFCVMGLLNNTIPFSLIVWGQTEIAAGLASILNATTPIFTFLVAAVLLHQETVAAHRVAGVLVGFCGVVVMLSASIAGLADDPLWAQAACLGAALSYALAAAFARRFRDLPPLVTATGQLTASSVIILPVAAVTAGAWSPLATSGVVWLNVLALGIVATAGAYLIYFHLLARAGATNASLVTLLIPASAILSGHLLLGERLSLAQVAGLGLLFAGLLLLDGRILALARRGAA</sequence>
<dbReference type="Proteomes" id="UP000008130">
    <property type="component" value="Chromosome"/>
</dbReference>
<keyword evidence="3 5" id="KW-1133">Transmembrane helix</keyword>
<evidence type="ECO:0000256" key="3">
    <source>
        <dbReference type="ARBA" id="ARBA00022989"/>
    </source>
</evidence>
<dbReference type="RefSeq" id="WP_013651680.1">
    <property type="nucleotide sequence ID" value="NC_015259.1"/>
</dbReference>
<feature type="transmembrane region" description="Helical" evidence="5">
    <location>
        <begin position="91"/>
        <end position="114"/>
    </location>
</feature>
<organism evidence="7 8">
    <name type="scientific">Polymorphum gilvum (strain LMG 25793 / CGMCC 1.9160 / SL003B-26A1)</name>
    <dbReference type="NCBI Taxonomy" id="991905"/>
    <lineage>
        <taxon>Bacteria</taxon>
        <taxon>Pseudomonadati</taxon>
        <taxon>Pseudomonadota</taxon>
        <taxon>Alphaproteobacteria</taxon>
        <taxon>Rhodobacterales</taxon>
        <taxon>Paracoccaceae</taxon>
        <taxon>Polymorphum</taxon>
    </lineage>
</organism>
<feature type="transmembrane region" description="Helical" evidence="5">
    <location>
        <begin position="65"/>
        <end position="85"/>
    </location>
</feature>
<feature type="domain" description="EamA" evidence="6">
    <location>
        <begin position="6"/>
        <end position="138"/>
    </location>
</feature>
<dbReference type="GO" id="GO:0016020">
    <property type="term" value="C:membrane"/>
    <property type="evidence" value="ECO:0007669"/>
    <property type="project" value="UniProtKB-SubCell"/>
</dbReference>
<evidence type="ECO:0000256" key="4">
    <source>
        <dbReference type="ARBA" id="ARBA00023136"/>
    </source>
</evidence>
<dbReference type="Pfam" id="PF00892">
    <property type="entry name" value="EamA"/>
    <property type="match status" value="2"/>
</dbReference>
<accession>F2IX71</accession>
<dbReference type="OrthoDB" id="9810556at2"/>
<keyword evidence="8" id="KW-1185">Reference proteome</keyword>
<keyword evidence="4 5" id="KW-0472">Membrane</keyword>
<dbReference type="eggNOG" id="COG0697">
    <property type="taxonomic scope" value="Bacteria"/>
</dbReference>
<evidence type="ECO:0000313" key="7">
    <source>
        <dbReference type="EMBL" id="ADZ69362.1"/>
    </source>
</evidence>
<dbReference type="PATRIC" id="fig|991905.3.peg.946"/>
<evidence type="ECO:0000259" key="6">
    <source>
        <dbReference type="Pfam" id="PF00892"/>
    </source>
</evidence>
<proteinExistence type="predicted"/>
<comment type="subcellular location">
    <subcellularLocation>
        <location evidence="1">Membrane</location>
        <topology evidence="1">Multi-pass membrane protein</topology>
    </subcellularLocation>
</comment>
<evidence type="ECO:0000256" key="2">
    <source>
        <dbReference type="ARBA" id="ARBA00022692"/>
    </source>
</evidence>
<dbReference type="EMBL" id="CP002568">
    <property type="protein sequence ID" value="ADZ69362.1"/>
    <property type="molecule type" value="Genomic_DNA"/>
</dbReference>
<protein>
    <submittedName>
        <fullName evidence="7">Putative permease, ABC-type transporter</fullName>
    </submittedName>
</protein>
<feature type="transmembrane region" description="Helical" evidence="5">
    <location>
        <begin position="151"/>
        <end position="170"/>
    </location>
</feature>
<evidence type="ECO:0000256" key="5">
    <source>
        <dbReference type="SAM" id="Phobius"/>
    </source>
</evidence>